<dbReference type="InterPro" id="IPR003507">
    <property type="entry name" value="S66_fam"/>
</dbReference>
<dbReference type="InterPro" id="IPR027478">
    <property type="entry name" value="LdcA_N"/>
</dbReference>
<dbReference type="AlphaFoldDB" id="A0A0M0LA31"/>
<dbReference type="PANTHER" id="PTHR30237">
    <property type="entry name" value="MURAMOYLTETRAPEPTIDE CARBOXYPEPTIDASE"/>
    <property type="match status" value="1"/>
</dbReference>
<dbReference type="GO" id="GO:0004180">
    <property type="term" value="F:carboxypeptidase activity"/>
    <property type="evidence" value="ECO:0007669"/>
    <property type="project" value="UniProtKB-KW"/>
</dbReference>
<evidence type="ECO:0000256" key="2">
    <source>
        <dbReference type="ARBA" id="ARBA00022645"/>
    </source>
</evidence>
<dbReference type="RefSeq" id="WP_053418791.1">
    <property type="nucleotide sequence ID" value="NZ_LILB01000008.1"/>
</dbReference>
<gene>
    <name evidence="9" type="ORF">AMD00_20040</name>
</gene>
<accession>A0A0M0LA31</accession>
<evidence type="ECO:0000259" key="8">
    <source>
        <dbReference type="Pfam" id="PF17676"/>
    </source>
</evidence>
<evidence type="ECO:0000256" key="6">
    <source>
        <dbReference type="PIRSR" id="PIRSR028757-1"/>
    </source>
</evidence>
<keyword evidence="3" id="KW-0645">Protease</keyword>
<comment type="caution">
    <text evidence="9">The sequence shown here is derived from an EMBL/GenBank/DDBJ whole genome shotgun (WGS) entry which is preliminary data.</text>
</comment>
<keyword evidence="2" id="KW-0121">Carboxypeptidase</keyword>
<feature type="active site" description="Charge relay system" evidence="6">
    <location>
        <position position="278"/>
    </location>
</feature>
<sequence>MKNRPMRLQKGDTIGIIAPSSPPNLESLQHSLAFLEGLGLQYKFGSSVENIYGYLAGTDEQRLNDLHTMFADPTIAGIICAGGGYGSARFTDKIDFQLLANNPKIFWGYSDITFLHTAIGKYSNFITFHGPMLASDVGRPTFREKSGQMFKQLFQPMELQYTEDYSPLETMVAGVAKGEITGGNLSLLSNGLGTEFDVDTRGKILLIEDVDEEPYKIDCMLNQLRQAGKLQDAAGFIVGDFSNTEPKKRKVSLSLEEVLTHYLGALNVPVVKGFKIGHCEPHFAIPLGTEAILNANDKILTILPGVQ</sequence>
<dbReference type="OrthoDB" id="9807329at2"/>
<evidence type="ECO:0000256" key="4">
    <source>
        <dbReference type="ARBA" id="ARBA00022801"/>
    </source>
</evidence>
<evidence type="ECO:0000259" key="7">
    <source>
        <dbReference type="Pfam" id="PF02016"/>
    </source>
</evidence>
<dbReference type="Pfam" id="PF17676">
    <property type="entry name" value="Peptidase_S66C"/>
    <property type="match status" value="1"/>
</dbReference>
<dbReference type="GO" id="GO:0006508">
    <property type="term" value="P:proteolysis"/>
    <property type="evidence" value="ECO:0007669"/>
    <property type="project" value="UniProtKB-KW"/>
</dbReference>
<feature type="domain" description="LD-carboxypeptidase C-terminal" evidence="8">
    <location>
        <begin position="177"/>
        <end position="292"/>
    </location>
</feature>
<dbReference type="Pfam" id="PF02016">
    <property type="entry name" value="Peptidase_S66"/>
    <property type="match status" value="1"/>
</dbReference>
<dbReference type="Proteomes" id="UP000036867">
    <property type="component" value="Unassembled WGS sequence"/>
</dbReference>
<dbReference type="STRING" id="263475.AMD00_20040"/>
<dbReference type="CDD" id="cd07025">
    <property type="entry name" value="Peptidase_S66"/>
    <property type="match status" value="1"/>
</dbReference>
<keyword evidence="4" id="KW-0378">Hydrolase</keyword>
<dbReference type="GeneID" id="301138390"/>
<proteinExistence type="inferred from homology"/>
<dbReference type="EMBL" id="LILB01000008">
    <property type="protein sequence ID" value="KOO47919.1"/>
    <property type="molecule type" value="Genomic_DNA"/>
</dbReference>
<comment type="similarity">
    <text evidence="1">Belongs to the peptidase S66 family.</text>
</comment>
<evidence type="ECO:0000313" key="9">
    <source>
        <dbReference type="EMBL" id="KOO47919.1"/>
    </source>
</evidence>
<dbReference type="PIRSF" id="PIRSF028757">
    <property type="entry name" value="LD-carboxypeptidase"/>
    <property type="match status" value="1"/>
</dbReference>
<evidence type="ECO:0000256" key="5">
    <source>
        <dbReference type="ARBA" id="ARBA00022825"/>
    </source>
</evidence>
<dbReference type="InterPro" id="IPR040921">
    <property type="entry name" value="Peptidase_S66C"/>
</dbReference>
<name>A0A0M0LA31_9BACL</name>
<feature type="active site" description="Nucleophile" evidence="6">
    <location>
        <position position="110"/>
    </location>
</feature>
<evidence type="ECO:0000256" key="1">
    <source>
        <dbReference type="ARBA" id="ARBA00010233"/>
    </source>
</evidence>
<dbReference type="InterPro" id="IPR027461">
    <property type="entry name" value="Carboxypeptidase_A_C_sf"/>
</dbReference>
<dbReference type="PATRIC" id="fig|263475.3.peg.2866"/>
<dbReference type="GO" id="GO:0008236">
    <property type="term" value="F:serine-type peptidase activity"/>
    <property type="evidence" value="ECO:0007669"/>
    <property type="project" value="UniProtKB-KW"/>
</dbReference>
<dbReference type="InterPro" id="IPR040449">
    <property type="entry name" value="Peptidase_S66_N"/>
</dbReference>
<dbReference type="Gene3D" id="3.50.30.60">
    <property type="entry name" value="LD-carboxypeptidase A C-terminal domain-like"/>
    <property type="match status" value="1"/>
</dbReference>
<dbReference type="Gene3D" id="3.40.50.10740">
    <property type="entry name" value="Class I glutamine amidotransferase-like"/>
    <property type="match status" value="1"/>
</dbReference>
<dbReference type="InterPro" id="IPR029062">
    <property type="entry name" value="Class_I_gatase-like"/>
</dbReference>
<keyword evidence="5" id="KW-0720">Serine protease</keyword>
<evidence type="ECO:0000313" key="10">
    <source>
        <dbReference type="Proteomes" id="UP000036867"/>
    </source>
</evidence>
<keyword evidence="10" id="KW-1185">Reference proteome</keyword>
<feature type="domain" description="LD-carboxypeptidase N-terminal" evidence="7">
    <location>
        <begin position="14"/>
        <end position="130"/>
    </location>
</feature>
<evidence type="ECO:0000256" key="3">
    <source>
        <dbReference type="ARBA" id="ARBA00022670"/>
    </source>
</evidence>
<dbReference type="SUPFAM" id="SSF141986">
    <property type="entry name" value="LD-carboxypeptidase A C-terminal domain-like"/>
    <property type="match status" value="1"/>
</dbReference>
<organism evidence="9 10">
    <name type="scientific">Viridibacillus arvi</name>
    <dbReference type="NCBI Taxonomy" id="263475"/>
    <lineage>
        <taxon>Bacteria</taxon>
        <taxon>Bacillati</taxon>
        <taxon>Bacillota</taxon>
        <taxon>Bacilli</taxon>
        <taxon>Bacillales</taxon>
        <taxon>Caryophanaceae</taxon>
        <taxon>Viridibacillus</taxon>
    </lineage>
</organism>
<reference evidence="10" key="1">
    <citation type="submission" date="2015-08" db="EMBL/GenBank/DDBJ databases">
        <title>Fjat-10028 dsm 16317.</title>
        <authorList>
            <person name="Liu B."/>
            <person name="Wang J."/>
            <person name="Zhu Y."/>
            <person name="Liu G."/>
            <person name="Chen Q."/>
            <person name="Chen Z."/>
            <person name="Lan J."/>
            <person name="Che J."/>
            <person name="Ge C."/>
            <person name="Shi H."/>
            <person name="Pan Z."/>
            <person name="Liu X."/>
        </authorList>
    </citation>
    <scope>NUCLEOTIDE SEQUENCE [LARGE SCALE GENOMIC DNA]</scope>
    <source>
        <strain evidence="10">DSM 16317</strain>
    </source>
</reference>
<protein>
    <submittedName>
        <fullName evidence="9">Peptidase S66</fullName>
    </submittedName>
</protein>
<feature type="active site" description="Charge relay system" evidence="6">
    <location>
        <position position="208"/>
    </location>
</feature>
<dbReference type="PANTHER" id="PTHR30237:SF2">
    <property type="entry name" value="MUREIN TETRAPEPTIDE CARBOXYPEPTIDASE"/>
    <property type="match status" value="1"/>
</dbReference>
<dbReference type="SUPFAM" id="SSF52317">
    <property type="entry name" value="Class I glutamine amidotransferase-like"/>
    <property type="match status" value="1"/>
</dbReference>